<name>A0A917K967_9PSEU</name>
<accession>A0A917K967</accession>
<reference evidence="2" key="1">
    <citation type="journal article" date="2014" name="Int. J. Syst. Evol. Microbiol.">
        <title>Complete genome of a new Firmicutes species belonging to the dominant human colonic microbiota ('Ruminococcus bicirculans') reveals two chromosomes and a selective capacity to utilize plant glucans.</title>
        <authorList>
            <consortium name="NISC Comparative Sequencing Program"/>
            <person name="Wegmann U."/>
            <person name="Louis P."/>
            <person name="Goesmann A."/>
            <person name="Henrissat B."/>
            <person name="Duncan S.H."/>
            <person name="Flint H.J."/>
        </authorList>
    </citation>
    <scope>NUCLEOTIDE SEQUENCE</scope>
    <source>
        <strain evidence="2">JCM 10664</strain>
    </source>
</reference>
<dbReference type="InterPro" id="IPR010093">
    <property type="entry name" value="SinI_DNA-bd"/>
</dbReference>
<evidence type="ECO:0000259" key="1">
    <source>
        <dbReference type="Pfam" id="PF13411"/>
    </source>
</evidence>
<proteinExistence type="predicted"/>
<keyword evidence="5" id="KW-1185">Reference proteome</keyword>
<dbReference type="RefSeq" id="WP_188991233.1">
    <property type="nucleotide sequence ID" value="NZ_BAAAHC010000007.1"/>
</dbReference>
<evidence type="ECO:0000313" key="4">
    <source>
        <dbReference type="Proteomes" id="UP000597989"/>
    </source>
</evidence>
<reference evidence="5" key="3">
    <citation type="journal article" date="2019" name="Int. J. Syst. Evol. Microbiol.">
        <title>The Global Catalogue of Microorganisms (GCM) 10K type strain sequencing project: providing services to taxonomists for standard genome sequencing and annotation.</title>
        <authorList>
            <consortium name="The Broad Institute Genomics Platform"/>
            <consortium name="The Broad Institute Genome Sequencing Center for Infectious Disease"/>
            <person name="Wu L."/>
            <person name="Ma J."/>
        </authorList>
    </citation>
    <scope>NUCLEOTIDE SEQUENCE [LARGE SCALE GENOMIC DNA]</scope>
    <source>
        <strain evidence="5">JCM 10664</strain>
    </source>
</reference>
<evidence type="ECO:0000313" key="5">
    <source>
        <dbReference type="Proteomes" id="UP001500220"/>
    </source>
</evidence>
<dbReference type="EMBL" id="BAAAHC010000007">
    <property type="protein sequence ID" value="GAA0516687.1"/>
    <property type="molecule type" value="Genomic_DNA"/>
</dbReference>
<dbReference type="InterPro" id="IPR000551">
    <property type="entry name" value="MerR-type_HTH_dom"/>
</dbReference>
<reference evidence="2" key="5">
    <citation type="submission" date="2023-12" db="EMBL/GenBank/DDBJ databases">
        <authorList>
            <person name="Sun Q."/>
            <person name="Inoue M."/>
        </authorList>
    </citation>
    <scope>NUCLEOTIDE SEQUENCE</scope>
    <source>
        <strain evidence="2">JCM 10664</strain>
    </source>
</reference>
<feature type="domain" description="HTH merR-type" evidence="1">
    <location>
        <begin position="9"/>
        <end position="53"/>
    </location>
</feature>
<comment type="caution">
    <text evidence="3">The sequence shown here is derived from an EMBL/GenBank/DDBJ whole genome shotgun (WGS) entry which is preliminary data.</text>
</comment>
<dbReference type="EMBL" id="BMMT01000022">
    <property type="protein sequence ID" value="GGJ04394.1"/>
    <property type="molecule type" value="Genomic_DNA"/>
</dbReference>
<dbReference type="InterPro" id="IPR009061">
    <property type="entry name" value="DNA-bd_dom_put_sf"/>
</dbReference>
<dbReference type="GO" id="GO:0003677">
    <property type="term" value="F:DNA binding"/>
    <property type="evidence" value="ECO:0007669"/>
    <property type="project" value="InterPro"/>
</dbReference>
<reference evidence="3 4" key="2">
    <citation type="journal article" date="2014" name="Int. J. Syst. Evol. Microbiol.">
        <title>Complete genome sequence of Corynebacterium casei LMG S-19264T (=DSM 44701T), isolated from a smear-ripened cheese.</title>
        <authorList>
            <consortium name="US DOE Joint Genome Institute (JGI-PGF)"/>
            <person name="Walter F."/>
            <person name="Albersmeier A."/>
            <person name="Kalinowski J."/>
            <person name="Ruckert C."/>
        </authorList>
    </citation>
    <scope>NUCLEOTIDE SEQUENCE [LARGE SCALE GENOMIC DNA]</scope>
    <source>
        <strain evidence="3 4">CGMCC 4.7206</strain>
    </source>
</reference>
<dbReference type="Gene3D" id="1.10.1660.10">
    <property type="match status" value="1"/>
</dbReference>
<organism evidence="3 4">
    <name type="scientific">Saccharopolyspora thermophila</name>
    <dbReference type="NCBI Taxonomy" id="89367"/>
    <lineage>
        <taxon>Bacteria</taxon>
        <taxon>Bacillati</taxon>
        <taxon>Actinomycetota</taxon>
        <taxon>Actinomycetes</taxon>
        <taxon>Pseudonocardiales</taxon>
        <taxon>Pseudonocardiaceae</taxon>
        <taxon>Saccharopolyspora</taxon>
    </lineage>
</organism>
<evidence type="ECO:0000313" key="2">
    <source>
        <dbReference type="EMBL" id="GAA0516687.1"/>
    </source>
</evidence>
<dbReference type="Proteomes" id="UP000597989">
    <property type="component" value="Unassembled WGS sequence"/>
</dbReference>
<dbReference type="SUPFAM" id="SSF46955">
    <property type="entry name" value="Putative DNA-binding domain"/>
    <property type="match status" value="1"/>
</dbReference>
<dbReference type="Pfam" id="PF13411">
    <property type="entry name" value="MerR_1"/>
    <property type="match status" value="1"/>
</dbReference>
<dbReference type="GO" id="GO:0006355">
    <property type="term" value="P:regulation of DNA-templated transcription"/>
    <property type="evidence" value="ECO:0007669"/>
    <property type="project" value="InterPro"/>
</dbReference>
<protein>
    <recommendedName>
        <fullName evidence="1">HTH merR-type domain-containing protein</fullName>
    </recommendedName>
</protein>
<dbReference type="Proteomes" id="UP001500220">
    <property type="component" value="Unassembled WGS sequence"/>
</dbReference>
<reference evidence="3" key="4">
    <citation type="submission" date="2020-09" db="EMBL/GenBank/DDBJ databases">
        <authorList>
            <person name="Sun Q."/>
            <person name="Zhou Y."/>
        </authorList>
    </citation>
    <scope>NUCLEOTIDE SEQUENCE</scope>
    <source>
        <strain evidence="3">CGMCC 4.7206</strain>
    </source>
</reference>
<dbReference type="NCBIfam" id="TIGR01764">
    <property type="entry name" value="excise"/>
    <property type="match status" value="1"/>
</dbReference>
<dbReference type="AlphaFoldDB" id="A0A917K967"/>
<gene>
    <name evidence="2" type="ORF">GCM10009545_18500</name>
    <name evidence="3" type="ORF">GCM10011581_46680</name>
</gene>
<evidence type="ECO:0000313" key="3">
    <source>
        <dbReference type="EMBL" id="GGJ04394.1"/>
    </source>
</evidence>
<sequence length="67" mass="7569">MPGSARLITSSEVARELGVARQTVNRWVREGVITPIIVTAGGQGRFDIEEVKRQLREHGQRKRERDA</sequence>